<comment type="caution">
    <text evidence="1">The sequence shown here is derived from an EMBL/GenBank/DDBJ whole genome shotgun (WGS) entry which is preliminary data.</text>
</comment>
<dbReference type="EMBL" id="JAEUBG010003411">
    <property type="protein sequence ID" value="KAH3682805.1"/>
    <property type="molecule type" value="Genomic_DNA"/>
</dbReference>
<name>A0A9P8TL80_WICPI</name>
<evidence type="ECO:0000313" key="2">
    <source>
        <dbReference type="Proteomes" id="UP000774326"/>
    </source>
</evidence>
<reference evidence="1" key="1">
    <citation type="journal article" date="2021" name="Open Biol.">
        <title>Shared evolutionary footprints suggest mitochondrial oxidative damage underlies multiple complex I losses in fungi.</title>
        <authorList>
            <person name="Schikora-Tamarit M.A."/>
            <person name="Marcet-Houben M."/>
            <person name="Nosek J."/>
            <person name="Gabaldon T."/>
        </authorList>
    </citation>
    <scope>NUCLEOTIDE SEQUENCE</scope>
    <source>
        <strain evidence="1">CBS2887</strain>
    </source>
</reference>
<proteinExistence type="predicted"/>
<dbReference type="Proteomes" id="UP000774326">
    <property type="component" value="Unassembled WGS sequence"/>
</dbReference>
<accession>A0A9P8TL80</accession>
<gene>
    <name evidence="1" type="ORF">WICPIJ_006264</name>
</gene>
<dbReference type="AlphaFoldDB" id="A0A9P8TL80"/>
<protein>
    <submittedName>
        <fullName evidence="1">Uncharacterized protein</fullName>
    </submittedName>
</protein>
<evidence type="ECO:0000313" key="1">
    <source>
        <dbReference type="EMBL" id="KAH3682805.1"/>
    </source>
</evidence>
<reference evidence="1" key="2">
    <citation type="submission" date="2021-01" db="EMBL/GenBank/DDBJ databases">
        <authorList>
            <person name="Schikora-Tamarit M.A."/>
        </authorList>
    </citation>
    <scope>NUCLEOTIDE SEQUENCE</scope>
    <source>
        <strain evidence="1">CBS2887</strain>
    </source>
</reference>
<sequence>MSLSYAPVNKTVINSIVSEKQPSTTITVTEIKEDNSIEVLSREEQKLKNIELVVVDSVETEEAEDVYGLTSDGFIPSSFAEQLNQFEFDLSLNDDEPLFDSEELKVITKKFLFASPSLKRFFK</sequence>
<organism evidence="1 2">
    <name type="scientific">Wickerhamomyces pijperi</name>
    <name type="common">Yeast</name>
    <name type="synonym">Pichia pijperi</name>
    <dbReference type="NCBI Taxonomy" id="599730"/>
    <lineage>
        <taxon>Eukaryota</taxon>
        <taxon>Fungi</taxon>
        <taxon>Dikarya</taxon>
        <taxon>Ascomycota</taxon>
        <taxon>Saccharomycotina</taxon>
        <taxon>Saccharomycetes</taxon>
        <taxon>Phaffomycetales</taxon>
        <taxon>Wickerhamomycetaceae</taxon>
        <taxon>Wickerhamomyces</taxon>
    </lineage>
</organism>
<keyword evidence="2" id="KW-1185">Reference proteome</keyword>